<protein>
    <submittedName>
        <fullName evidence="1">Uncharacterized protein</fullName>
    </submittedName>
</protein>
<name>A0ABN0R5D6_MYCUL</name>
<comment type="caution">
    <text evidence="1">The sequence shown here is derived from an EMBL/GenBank/DDBJ whole genome shotgun (WGS) entry which is preliminary data.</text>
</comment>
<accession>A0ABN0R5D6</accession>
<keyword evidence="2" id="KW-1185">Reference proteome</keyword>
<evidence type="ECO:0000313" key="1">
    <source>
        <dbReference type="EMBL" id="EUA92348.1"/>
    </source>
</evidence>
<dbReference type="EMBL" id="JAOL01000078">
    <property type="protein sequence ID" value="EUA92348.1"/>
    <property type="molecule type" value="Genomic_DNA"/>
</dbReference>
<evidence type="ECO:0000313" key="2">
    <source>
        <dbReference type="Proteomes" id="UP000020681"/>
    </source>
</evidence>
<dbReference type="Proteomes" id="UP000020681">
    <property type="component" value="Unassembled WGS sequence"/>
</dbReference>
<gene>
    <name evidence="1" type="ORF">I551_1176</name>
</gene>
<reference evidence="1 2" key="1">
    <citation type="submission" date="2014-01" db="EMBL/GenBank/DDBJ databases">
        <authorList>
            <person name="Dobos K."/>
            <person name="Lenaerts A."/>
            <person name="Ordway D."/>
            <person name="DeGroote M.A."/>
            <person name="Parker T."/>
            <person name="Sizemore C."/>
            <person name="Tallon L.J."/>
            <person name="Sadzewicz L.K."/>
            <person name="Sengamalay N."/>
            <person name="Fraser C.M."/>
            <person name="Hine E."/>
            <person name="Shefchek K.A."/>
            <person name="Das S.P."/>
            <person name="Tettelin H."/>
        </authorList>
    </citation>
    <scope>NUCLEOTIDE SEQUENCE [LARGE SCALE GENOMIC DNA]</scope>
    <source>
        <strain evidence="1 2">Harvey</strain>
    </source>
</reference>
<sequence>MSQQLRETLTEPAFHAACRNQYQLFGERIRQRLSQERAEAIGK</sequence>
<organism evidence="1 2">
    <name type="scientific">Mycobacterium ulcerans str. Harvey</name>
    <dbReference type="NCBI Taxonomy" id="1299332"/>
    <lineage>
        <taxon>Bacteria</taxon>
        <taxon>Bacillati</taxon>
        <taxon>Actinomycetota</taxon>
        <taxon>Actinomycetes</taxon>
        <taxon>Mycobacteriales</taxon>
        <taxon>Mycobacteriaceae</taxon>
        <taxon>Mycobacterium</taxon>
        <taxon>Mycobacterium ulcerans group</taxon>
    </lineage>
</organism>
<proteinExistence type="predicted"/>